<feature type="region of interest" description="Disordered" evidence="3">
    <location>
        <begin position="38"/>
        <end position="70"/>
    </location>
</feature>
<accession>A0A2P5F2L8</accession>
<dbReference type="Pfam" id="PF03763">
    <property type="entry name" value="Remorin_C"/>
    <property type="match status" value="1"/>
</dbReference>
<dbReference type="EMBL" id="JXTC01000069">
    <property type="protein sequence ID" value="PON92043.1"/>
    <property type="molecule type" value="Genomic_DNA"/>
</dbReference>
<dbReference type="AlphaFoldDB" id="A0A2P5F2L8"/>
<gene>
    <name evidence="6" type="primary">TorREM3</name>
    <name evidence="6" type="ORF">TorRG33x02_121150</name>
</gene>
<evidence type="ECO:0000256" key="3">
    <source>
        <dbReference type="SAM" id="MobiDB-lite"/>
    </source>
</evidence>
<dbReference type="InterPro" id="IPR005516">
    <property type="entry name" value="Remorin_C"/>
</dbReference>
<dbReference type="InterPro" id="IPR005518">
    <property type="entry name" value="Remorin_N"/>
</dbReference>
<reference evidence="7" key="1">
    <citation type="submission" date="2016-06" db="EMBL/GenBank/DDBJ databases">
        <title>Parallel loss of symbiosis genes in relatives of nitrogen-fixing non-legume Parasponia.</title>
        <authorList>
            <person name="Van Velzen R."/>
            <person name="Holmer R."/>
            <person name="Bu F."/>
            <person name="Rutten L."/>
            <person name="Van Zeijl A."/>
            <person name="Liu W."/>
            <person name="Santuari L."/>
            <person name="Cao Q."/>
            <person name="Sharma T."/>
            <person name="Shen D."/>
            <person name="Roswanjaya Y."/>
            <person name="Wardhani T."/>
            <person name="Kalhor M.S."/>
            <person name="Jansen J."/>
            <person name="Van den Hoogen J."/>
            <person name="Gungor B."/>
            <person name="Hartog M."/>
            <person name="Hontelez J."/>
            <person name="Verver J."/>
            <person name="Yang W.-C."/>
            <person name="Schijlen E."/>
            <person name="Repin R."/>
            <person name="Schilthuizen M."/>
            <person name="Schranz E."/>
            <person name="Heidstra R."/>
            <person name="Miyata K."/>
            <person name="Fedorova E."/>
            <person name="Kohlen W."/>
            <person name="Bisseling T."/>
            <person name="Smit S."/>
            <person name="Geurts R."/>
        </authorList>
    </citation>
    <scope>NUCLEOTIDE SEQUENCE [LARGE SCALE GENOMIC DNA]</scope>
    <source>
        <strain evidence="7">cv. RG33-2</strain>
    </source>
</reference>
<evidence type="ECO:0000256" key="1">
    <source>
        <dbReference type="ARBA" id="ARBA00005711"/>
    </source>
</evidence>
<dbReference type="PANTHER" id="PTHR31775">
    <property type="entry name" value="OS02G0117200 PROTEIN"/>
    <property type="match status" value="1"/>
</dbReference>
<comment type="caution">
    <text evidence="6">The sequence shown here is derived from an EMBL/GenBank/DDBJ whole genome shotgun (WGS) entry which is preliminary data.</text>
</comment>
<evidence type="ECO:0000259" key="4">
    <source>
        <dbReference type="Pfam" id="PF03763"/>
    </source>
</evidence>
<evidence type="ECO:0000256" key="2">
    <source>
        <dbReference type="SAM" id="Coils"/>
    </source>
</evidence>
<dbReference type="OrthoDB" id="684343at2759"/>
<comment type="similarity">
    <text evidence="1">Belongs to the remorin family.</text>
</comment>
<dbReference type="PANTHER" id="PTHR31775:SF31">
    <property type="entry name" value="REMORIN-LIKE"/>
    <property type="match status" value="1"/>
</dbReference>
<evidence type="ECO:0000313" key="6">
    <source>
        <dbReference type="EMBL" id="PON92043.1"/>
    </source>
</evidence>
<keyword evidence="2" id="KW-0175">Coiled coil</keyword>
<feature type="domain" description="Remorin C-terminal" evidence="4">
    <location>
        <begin position="84"/>
        <end position="189"/>
    </location>
</feature>
<organism evidence="6 7">
    <name type="scientific">Trema orientale</name>
    <name type="common">Charcoal tree</name>
    <name type="synonym">Celtis orientalis</name>
    <dbReference type="NCBI Taxonomy" id="63057"/>
    <lineage>
        <taxon>Eukaryota</taxon>
        <taxon>Viridiplantae</taxon>
        <taxon>Streptophyta</taxon>
        <taxon>Embryophyta</taxon>
        <taxon>Tracheophyta</taxon>
        <taxon>Spermatophyta</taxon>
        <taxon>Magnoliopsida</taxon>
        <taxon>eudicotyledons</taxon>
        <taxon>Gunneridae</taxon>
        <taxon>Pentapetalae</taxon>
        <taxon>rosids</taxon>
        <taxon>fabids</taxon>
        <taxon>Rosales</taxon>
        <taxon>Cannabaceae</taxon>
        <taxon>Trema</taxon>
    </lineage>
</organism>
<evidence type="ECO:0000313" key="7">
    <source>
        <dbReference type="Proteomes" id="UP000237000"/>
    </source>
</evidence>
<sequence>METQLKKENITTTIEEELSAPLANPPNDVVSTEKAVVPALEPKTTEDSKPLALVDTKTPEPLVKKPSGGSIDRDIALAEVEKEKRLSYIKAWEESEKTKVENKAQKKLSTVCAWENSKKAALEAKLRKKEEELEKRKAEYGEKMKNKVAEIHRQAEEKRAVVEAIRGEETLKAEELAAKYRATGKTPKKFLGFF</sequence>
<proteinExistence type="inferred from homology"/>
<evidence type="ECO:0000259" key="5">
    <source>
        <dbReference type="Pfam" id="PF03766"/>
    </source>
</evidence>
<keyword evidence="7" id="KW-1185">Reference proteome</keyword>
<dbReference type="InParanoid" id="A0A2P5F2L8"/>
<dbReference type="Pfam" id="PF03766">
    <property type="entry name" value="Remorin_N"/>
    <property type="match status" value="1"/>
</dbReference>
<feature type="coiled-coil region" evidence="2">
    <location>
        <begin position="112"/>
        <end position="150"/>
    </location>
</feature>
<protein>
    <submittedName>
        <fullName evidence="6">Remorin</fullName>
    </submittedName>
</protein>
<dbReference type="Proteomes" id="UP000237000">
    <property type="component" value="Unassembled WGS sequence"/>
</dbReference>
<name>A0A2P5F2L8_TREOI</name>
<feature type="domain" description="Remorin N-terminal" evidence="5">
    <location>
        <begin position="28"/>
        <end position="80"/>
    </location>
</feature>
<dbReference type="STRING" id="63057.A0A2P5F2L8"/>